<keyword evidence="1" id="KW-0472">Membrane</keyword>
<reference evidence="2 3" key="1">
    <citation type="submission" date="2015-09" db="EMBL/GenBank/DDBJ databases">
        <authorList>
            <consortium name="Pathogen Informatics"/>
            <person name="Wu L."/>
            <person name="Ma J."/>
        </authorList>
    </citation>
    <scope>NUCLEOTIDE SEQUENCE [LARGE SCALE GENOMIC DNA]</scope>
    <source>
        <strain evidence="2 3">2789STDY5834858</strain>
    </source>
</reference>
<gene>
    <name evidence="2" type="ORF">ERS852473_00451</name>
</gene>
<keyword evidence="1" id="KW-0812">Transmembrane</keyword>
<accession>A0ABP2AN02</accession>
<evidence type="ECO:0000313" key="3">
    <source>
        <dbReference type="Proteomes" id="UP000095488"/>
    </source>
</evidence>
<name>A0ABP2AN02_SARVE</name>
<dbReference type="EMBL" id="CYZR01000001">
    <property type="protein sequence ID" value="CUN53195.1"/>
    <property type="molecule type" value="Genomic_DNA"/>
</dbReference>
<evidence type="ECO:0000313" key="2">
    <source>
        <dbReference type="EMBL" id="CUN53195.1"/>
    </source>
</evidence>
<sequence length="130" mass="14370">MADKTKKSKSKALVKKKKVTPKSSIFLYIIGIIVAIVGIISLVDYLMIFVNQFSTYLASGYPYDTVFNSLVPSLIIQLCSYVATYLGIAVLLFAAGIINTKVFRVLNSKNPNVNLNKEVATTLENEKTEK</sequence>
<proteinExistence type="predicted"/>
<comment type="caution">
    <text evidence="2">The sequence shown here is derived from an EMBL/GenBank/DDBJ whole genome shotgun (WGS) entry which is preliminary data.</text>
</comment>
<keyword evidence="1" id="KW-1133">Transmembrane helix</keyword>
<feature type="transmembrane region" description="Helical" evidence="1">
    <location>
        <begin position="70"/>
        <end position="98"/>
    </location>
</feature>
<evidence type="ECO:0000256" key="1">
    <source>
        <dbReference type="SAM" id="Phobius"/>
    </source>
</evidence>
<dbReference type="RefSeq" id="WP_055257331.1">
    <property type="nucleotide sequence ID" value="NZ_CABIXL010000001.1"/>
</dbReference>
<protein>
    <submittedName>
        <fullName evidence="2">Uncharacterized protein</fullName>
    </submittedName>
</protein>
<keyword evidence="3" id="KW-1185">Reference proteome</keyword>
<organism evidence="2 3">
    <name type="scientific">Sarcina ventriculi</name>
    <name type="common">Clostridium ventriculi</name>
    <dbReference type="NCBI Taxonomy" id="1267"/>
    <lineage>
        <taxon>Bacteria</taxon>
        <taxon>Bacillati</taxon>
        <taxon>Bacillota</taxon>
        <taxon>Clostridia</taxon>
        <taxon>Eubacteriales</taxon>
        <taxon>Clostridiaceae</taxon>
        <taxon>Sarcina</taxon>
    </lineage>
</organism>
<feature type="transmembrane region" description="Helical" evidence="1">
    <location>
        <begin position="25"/>
        <end position="50"/>
    </location>
</feature>
<dbReference type="Proteomes" id="UP000095488">
    <property type="component" value="Unassembled WGS sequence"/>
</dbReference>